<evidence type="ECO:0000256" key="1">
    <source>
        <dbReference type="PROSITE-ProRule" id="PRU00076"/>
    </source>
</evidence>
<keyword evidence="2" id="KW-0812">Transmembrane</keyword>
<comment type="caution">
    <text evidence="1">Lacks conserved residue(s) required for the propagation of feature annotation.</text>
</comment>
<feature type="disulfide bond" evidence="1">
    <location>
        <begin position="617"/>
        <end position="627"/>
    </location>
</feature>
<dbReference type="Gene3D" id="2.60.120.260">
    <property type="entry name" value="Galactose-binding domain-like"/>
    <property type="match status" value="2"/>
</dbReference>
<comment type="caution">
    <text evidence="4">The sequence shown here is derived from an EMBL/GenBank/DDBJ whole genome shotgun (WGS) entry which is preliminary data.</text>
</comment>
<dbReference type="Pfam" id="PF23106">
    <property type="entry name" value="EGF_Teneurin"/>
    <property type="match status" value="1"/>
</dbReference>
<gene>
    <name evidence="4" type="ORF">Vafri_10768</name>
</gene>
<feature type="disulfide bond" evidence="1">
    <location>
        <begin position="636"/>
        <end position="645"/>
    </location>
</feature>
<name>A0A8J4B6L5_9CHLO</name>
<proteinExistence type="predicted"/>
<dbReference type="InterPro" id="IPR053331">
    <property type="entry name" value="EGF-like_comC"/>
</dbReference>
<keyword evidence="1" id="KW-0245">EGF-like domain</keyword>
<dbReference type="EMBL" id="BNCO01000020">
    <property type="protein sequence ID" value="GIL55167.1"/>
    <property type="molecule type" value="Genomic_DNA"/>
</dbReference>
<evidence type="ECO:0000256" key="2">
    <source>
        <dbReference type="SAM" id="Phobius"/>
    </source>
</evidence>
<accession>A0A8J4B6L5</accession>
<dbReference type="PROSITE" id="PS00022">
    <property type="entry name" value="EGF_1"/>
    <property type="match status" value="1"/>
</dbReference>
<protein>
    <recommendedName>
        <fullName evidence="3">EGF-like domain-containing protein</fullName>
    </recommendedName>
</protein>
<organism evidence="4 5">
    <name type="scientific">Volvox africanus</name>
    <dbReference type="NCBI Taxonomy" id="51714"/>
    <lineage>
        <taxon>Eukaryota</taxon>
        <taxon>Viridiplantae</taxon>
        <taxon>Chlorophyta</taxon>
        <taxon>core chlorophytes</taxon>
        <taxon>Chlorophyceae</taxon>
        <taxon>CS clade</taxon>
        <taxon>Chlamydomonadales</taxon>
        <taxon>Volvocaceae</taxon>
        <taxon>Volvox</taxon>
    </lineage>
</organism>
<keyword evidence="5" id="KW-1185">Reference proteome</keyword>
<dbReference type="InterPro" id="IPR000742">
    <property type="entry name" value="EGF"/>
</dbReference>
<dbReference type="PANTHER" id="PTHR24032">
    <property type="entry name" value="EGF-LIKE DOMAIN-CONTAINING PROTEIN-RELATED-RELATED"/>
    <property type="match status" value="1"/>
</dbReference>
<sequence length="919" mass="98007">DSHRVIIKSPFLFNLRGPTIVTRTTSPSIRIDILIRDFKHTHTFLVFNCNIWRGTMGPRGLLVVVLVATLSTIRAEEACSNHGSIVDGKCVCNTPLPVDDSPGRVGDNCAIRVHPLTLDGKDVQETCEKGHACNAVTPNEPVCFSADITDLASSAFHLNLLLTSNEVGANVVMQGLLTNFTFTRNPTTDATVAVPQAYPNSDVSYSFATHISQGSPSTQLKLTRRQLGYGVYTGLYLCVSTNVTTSISLRAAKHACPFDLFSNGTLQLCSGRSSSTACPNGMCTCTAPYAPPPNWVVTPGLGFEDCSSSLMQLQPSIILTVPELAPGGWVFYRVEVPESTGRELHVWAAAEEATTGSLVLYLRHQQLPGDAADQHDLASDSAASPFPSSWWQDQSVHLILRRTELFFQTGTWYLGVHNRGAGPVSFSIDSALHDCPNNCSGRGACDATTGKCTCSQPTAPVSADCSIAIHELELDKEVVMEPRPFIFDELVLRDVRDKLRVSGATRLKLDVSFTTTDPEPAGLPAWVNGRPLVIAAPSLEAALNRTAAGSDGVAHPLHPQGTVESLALSTHGVSYSMNIGPWTVGDDGSLRVVVWNPLSSPLRQMGYRLAVLLETECPGACSGHGTCNTTTGECACEAPYTGADCSEDSSGRVCTEGTNRSIRREGVRGVCWVPCRADGRSFDDESCDVLQCDGPVEGHGQLRRKGTEIDCVEDLCLPGNYTVVDPSGDFLCTRRCACPPDGSACSMEDACLSGTKQCLNGLRMAADGTNCVSADLCVEGSLRRADDVEGGATFSLCQCTAAGDPGSCSFSESNDVVSCMPGYERQGSTSTIKLSDGSSVVVGGTCGRPPPCRRGVSGGMVFFYCMLSIFLAAGLVVGGKYGVLWYEQYRYGKSIFGQGYVSWPLLGIRGNAASGTDDW</sequence>
<evidence type="ECO:0000259" key="3">
    <source>
        <dbReference type="PROSITE" id="PS50026"/>
    </source>
</evidence>
<feature type="domain" description="EGF-like" evidence="3">
    <location>
        <begin position="613"/>
        <end position="646"/>
    </location>
</feature>
<keyword evidence="2" id="KW-0472">Membrane</keyword>
<dbReference type="PROSITE" id="PS50026">
    <property type="entry name" value="EGF_3"/>
    <property type="match status" value="1"/>
</dbReference>
<feature type="transmembrane region" description="Helical" evidence="2">
    <location>
        <begin position="861"/>
        <end position="883"/>
    </location>
</feature>
<keyword evidence="2" id="KW-1133">Transmembrane helix</keyword>
<dbReference type="AlphaFoldDB" id="A0A8J4B6L5"/>
<evidence type="ECO:0000313" key="5">
    <source>
        <dbReference type="Proteomes" id="UP000747399"/>
    </source>
</evidence>
<reference evidence="4" key="1">
    <citation type="journal article" date="2021" name="Proc. Natl. Acad. Sci. U.S.A.">
        <title>Three genomes in the algal genus Volvox reveal the fate of a haploid sex-determining region after a transition to homothallism.</title>
        <authorList>
            <person name="Yamamoto K."/>
            <person name="Hamaji T."/>
            <person name="Kawai-Toyooka H."/>
            <person name="Matsuzaki R."/>
            <person name="Takahashi F."/>
            <person name="Nishimura Y."/>
            <person name="Kawachi M."/>
            <person name="Noguchi H."/>
            <person name="Minakuchi Y."/>
            <person name="Umen J.G."/>
            <person name="Toyoda A."/>
            <person name="Nozaki H."/>
        </authorList>
    </citation>
    <scope>NUCLEOTIDE SEQUENCE</scope>
    <source>
        <strain evidence="4">NIES-3780</strain>
    </source>
</reference>
<dbReference type="Proteomes" id="UP000747399">
    <property type="component" value="Unassembled WGS sequence"/>
</dbReference>
<keyword evidence="1" id="KW-1015">Disulfide bond</keyword>
<evidence type="ECO:0000313" key="4">
    <source>
        <dbReference type="EMBL" id="GIL55167.1"/>
    </source>
</evidence>
<dbReference type="PROSITE" id="PS01186">
    <property type="entry name" value="EGF_2"/>
    <property type="match status" value="1"/>
</dbReference>
<feature type="non-terminal residue" evidence="4">
    <location>
        <position position="919"/>
    </location>
</feature>